<comment type="caution">
    <text evidence="1">The sequence shown here is derived from an EMBL/GenBank/DDBJ whole genome shotgun (WGS) entry which is preliminary data.</text>
</comment>
<evidence type="ECO:0000313" key="1">
    <source>
        <dbReference type="EMBL" id="KAJ3527577.1"/>
    </source>
</evidence>
<evidence type="ECO:0000313" key="2">
    <source>
        <dbReference type="Proteomes" id="UP001148629"/>
    </source>
</evidence>
<dbReference type="Proteomes" id="UP001148629">
    <property type="component" value="Unassembled WGS sequence"/>
</dbReference>
<organism evidence="1 2">
    <name type="scientific">Fusarium decemcellulare</name>
    <dbReference type="NCBI Taxonomy" id="57161"/>
    <lineage>
        <taxon>Eukaryota</taxon>
        <taxon>Fungi</taxon>
        <taxon>Dikarya</taxon>
        <taxon>Ascomycota</taxon>
        <taxon>Pezizomycotina</taxon>
        <taxon>Sordariomycetes</taxon>
        <taxon>Hypocreomycetidae</taxon>
        <taxon>Hypocreales</taxon>
        <taxon>Nectriaceae</taxon>
        <taxon>Fusarium</taxon>
        <taxon>Fusarium decemcellulare species complex</taxon>
    </lineage>
</organism>
<name>A0ACC1RX85_9HYPO</name>
<reference evidence="1" key="1">
    <citation type="submission" date="2022-08" db="EMBL/GenBank/DDBJ databases">
        <title>Genome Sequence of Fusarium decemcellulare.</title>
        <authorList>
            <person name="Buettner E."/>
        </authorList>
    </citation>
    <scope>NUCLEOTIDE SEQUENCE</scope>
    <source>
        <strain evidence="1">Babe19</strain>
    </source>
</reference>
<dbReference type="EMBL" id="JANRMS010001537">
    <property type="protein sequence ID" value="KAJ3527577.1"/>
    <property type="molecule type" value="Genomic_DNA"/>
</dbReference>
<accession>A0ACC1RX85</accession>
<gene>
    <name evidence="1" type="ORF">NM208_g10631</name>
</gene>
<keyword evidence="2" id="KW-1185">Reference proteome</keyword>
<sequence length="755" mass="84379">MSSGSIGPSDAIPTSAKPTRQSPNTCSACRARKVRCDGRKNVCTSCDRLNLNCSFQNPQSATVPIRRRRAQAACLACHSRKIRCSEERPSCRRCVRLDLSCVYPSNRSGPSRLLGEASLSEAPQRLGTRDNDTTLQVDVNPDETGNAWPSQDSQRESAVSTQHYDTMAQPEPGSGHAESDEAYMANSSIYHNPPEELVLSAFKLFFGHIRHTPVFSFLHKASIMDQYRNGVLEQCLTFSLIGIVSVLDNLGPGMQERGEQYIAQAESLVLRDMENPTISKVQALIFIIKHRAFSKRFSSVFMLTAMACRFTMGLRLNYEDTELSFLARESCRRTMWSLYLIDSVLSAGYQDFTLSSPSLLHIQLPSPESNFEMDIPHQAGYLNASSDGHIESQPSPLALTIRMMYLRQRILQFTKQAVGLHYKIQDLHSDIESLQTELNNYLERLPTQFKLSTHNIKIHAHSSNLSNFITMHITWHGAQSILYRLALDGLIEALPAHVLKELDTSFVMTCQQRCFDTAKSMAQILGTFLSIRPDSVPLDLDIAVSVYQCLRMVIYSYRALTGVTFDTLDQVMIHCRTCLQFLETMFCNCKAIEDIVIPLLATIWNISLTVKQKRDAHTLIETALIPLQDTPESEVRDGSLRTNEKQGSKSGHHILSKHSLVGQIQMPDKKESFLISPSPSDAQLDTLQTINGSSRPLQNNDAVAIMPTFSPSMHVTSTPLRGLSELTLPDFELDSAISLPSSWLEALLPTHDGYV</sequence>
<protein>
    <submittedName>
        <fullName evidence="1">Uncharacterized protein</fullName>
    </submittedName>
</protein>
<proteinExistence type="predicted"/>